<dbReference type="Proteomes" id="UP000305067">
    <property type="component" value="Unassembled WGS sequence"/>
</dbReference>
<dbReference type="EMBL" id="ML178855">
    <property type="protein sequence ID" value="TFK96737.1"/>
    <property type="molecule type" value="Genomic_DNA"/>
</dbReference>
<feature type="compositionally biased region" description="Low complexity" evidence="1">
    <location>
        <begin position="370"/>
        <end position="381"/>
    </location>
</feature>
<gene>
    <name evidence="3" type="ORF">BDV98DRAFT_597275</name>
</gene>
<keyword evidence="2" id="KW-0472">Membrane</keyword>
<feature type="region of interest" description="Disordered" evidence="1">
    <location>
        <begin position="358"/>
        <end position="395"/>
    </location>
</feature>
<dbReference type="STRING" id="1884261.A0A5C3Q6E3"/>
<feature type="transmembrane region" description="Helical" evidence="2">
    <location>
        <begin position="268"/>
        <end position="289"/>
    </location>
</feature>
<sequence>MSIHLLGLDQEVKSPWTQADLSASISGTRLAGVMFNGNDGLSKLGASWANFEDSPTVNPIEGPPQAIDIITNTGTIGNTLLIPRAPQDSPDTPDTPDNPDTPDVPGSSEIPETPEDSEPTTRPPPPPPATTTPNNPDSPPPTTRRPYPPANTPSPDPPPSNPGRPDPPDTTERSDLPPDTTERQNPPPIDTDTDPPSPSTTVNPVSSNPPSLDTSIASILPSSSSDYRLQGWGDVNGTPGSPSPSTSTPDGESSGEPPTGNDRVNTGAIIGAVVAGVIVCVVVAGCLLWRRRRRRRSEVPHLVAFSSSGGVTGEMRDDVDVERAADPVDVQANRTSQTYSDDLDLDLNEKERLSQLFAFPSHGPGHHRASASAASSADRSSLVNAPSSIPRDSLTTCDRIVSDTRQVTAPSPPTSSSLSSPTSTLELASDVVATPQDFSALVLPHLLNDAELNRIAAAVSKMLSPDPESARTYVVTIHGEERAAQDGVGVGAACRVEAERVPPPPYGL</sequence>
<keyword evidence="2" id="KW-1133">Transmembrane helix</keyword>
<feature type="compositionally biased region" description="Basic and acidic residues" evidence="1">
    <location>
        <begin position="166"/>
        <end position="182"/>
    </location>
</feature>
<accession>A0A5C3Q6E3</accession>
<evidence type="ECO:0000256" key="2">
    <source>
        <dbReference type="SAM" id="Phobius"/>
    </source>
</evidence>
<name>A0A5C3Q6E3_9AGAR</name>
<reference evidence="3 4" key="1">
    <citation type="journal article" date="2019" name="Nat. Ecol. Evol.">
        <title>Megaphylogeny resolves global patterns of mushroom evolution.</title>
        <authorList>
            <person name="Varga T."/>
            <person name="Krizsan K."/>
            <person name="Foldi C."/>
            <person name="Dima B."/>
            <person name="Sanchez-Garcia M."/>
            <person name="Sanchez-Ramirez S."/>
            <person name="Szollosi G.J."/>
            <person name="Szarkandi J.G."/>
            <person name="Papp V."/>
            <person name="Albert L."/>
            <person name="Andreopoulos W."/>
            <person name="Angelini C."/>
            <person name="Antonin V."/>
            <person name="Barry K.W."/>
            <person name="Bougher N.L."/>
            <person name="Buchanan P."/>
            <person name="Buyck B."/>
            <person name="Bense V."/>
            <person name="Catcheside P."/>
            <person name="Chovatia M."/>
            <person name="Cooper J."/>
            <person name="Damon W."/>
            <person name="Desjardin D."/>
            <person name="Finy P."/>
            <person name="Geml J."/>
            <person name="Haridas S."/>
            <person name="Hughes K."/>
            <person name="Justo A."/>
            <person name="Karasinski D."/>
            <person name="Kautmanova I."/>
            <person name="Kiss B."/>
            <person name="Kocsube S."/>
            <person name="Kotiranta H."/>
            <person name="LaButti K.M."/>
            <person name="Lechner B.E."/>
            <person name="Liimatainen K."/>
            <person name="Lipzen A."/>
            <person name="Lukacs Z."/>
            <person name="Mihaltcheva S."/>
            <person name="Morgado L.N."/>
            <person name="Niskanen T."/>
            <person name="Noordeloos M.E."/>
            <person name="Ohm R.A."/>
            <person name="Ortiz-Santana B."/>
            <person name="Ovrebo C."/>
            <person name="Racz N."/>
            <person name="Riley R."/>
            <person name="Savchenko A."/>
            <person name="Shiryaev A."/>
            <person name="Soop K."/>
            <person name="Spirin V."/>
            <person name="Szebenyi C."/>
            <person name="Tomsovsky M."/>
            <person name="Tulloss R.E."/>
            <person name="Uehling J."/>
            <person name="Grigoriev I.V."/>
            <person name="Vagvolgyi C."/>
            <person name="Papp T."/>
            <person name="Martin F.M."/>
            <person name="Miettinen O."/>
            <person name="Hibbett D.S."/>
            <person name="Nagy L.G."/>
        </authorList>
    </citation>
    <scope>NUCLEOTIDE SEQUENCE [LARGE SCALE GENOMIC DNA]</scope>
    <source>
        <strain evidence="3 4">CBS 309.79</strain>
    </source>
</reference>
<proteinExistence type="predicted"/>
<dbReference type="PRINTS" id="PR01217">
    <property type="entry name" value="PRICHEXTENSN"/>
</dbReference>
<feature type="compositionally biased region" description="Low complexity" evidence="1">
    <location>
        <begin position="79"/>
        <end position="92"/>
    </location>
</feature>
<evidence type="ECO:0000313" key="4">
    <source>
        <dbReference type="Proteomes" id="UP000305067"/>
    </source>
</evidence>
<protein>
    <submittedName>
        <fullName evidence="3">Uncharacterized protein</fullName>
    </submittedName>
</protein>
<evidence type="ECO:0000313" key="3">
    <source>
        <dbReference type="EMBL" id="TFK96737.1"/>
    </source>
</evidence>
<organism evidence="3 4">
    <name type="scientific">Pterulicium gracile</name>
    <dbReference type="NCBI Taxonomy" id="1884261"/>
    <lineage>
        <taxon>Eukaryota</taxon>
        <taxon>Fungi</taxon>
        <taxon>Dikarya</taxon>
        <taxon>Basidiomycota</taxon>
        <taxon>Agaricomycotina</taxon>
        <taxon>Agaricomycetes</taxon>
        <taxon>Agaricomycetidae</taxon>
        <taxon>Agaricales</taxon>
        <taxon>Pleurotineae</taxon>
        <taxon>Pterulaceae</taxon>
        <taxon>Pterulicium</taxon>
    </lineage>
</organism>
<keyword evidence="4" id="KW-1185">Reference proteome</keyword>
<feature type="region of interest" description="Disordered" evidence="1">
    <location>
        <begin position="79"/>
        <end position="263"/>
    </location>
</feature>
<feature type="compositionally biased region" description="Pro residues" evidence="1">
    <location>
        <begin position="121"/>
        <end position="165"/>
    </location>
</feature>
<feature type="region of interest" description="Disordered" evidence="1">
    <location>
        <begin position="403"/>
        <end position="422"/>
    </location>
</feature>
<feature type="compositionally biased region" description="Low complexity" evidence="1">
    <location>
        <begin position="199"/>
        <end position="225"/>
    </location>
</feature>
<dbReference type="AlphaFoldDB" id="A0A5C3Q6E3"/>
<keyword evidence="2" id="KW-0812">Transmembrane</keyword>
<feature type="compositionally biased region" description="Low complexity" evidence="1">
    <location>
        <begin position="237"/>
        <end position="256"/>
    </location>
</feature>
<evidence type="ECO:0000256" key="1">
    <source>
        <dbReference type="SAM" id="MobiDB-lite"/>
    </source>
</evidence>